<dbReference type="InParanoid" id="B4KK59"/>
<dbReference type="GO" id="GO:0001156">
    <property type="term" value="F:TFIIIC-class transcription factor complex binding"/>
    <property type="evidence" value="ECO:0007669"/>
    <property type="project" value="TreeGrafter"/>
</dbReference>
<organism evidence="4 5">
    <name type="scientific">Drosophila mojavensis</name>
    <name type="common">Fruit fly</name>
    <dbReference type="NCBI Taxonomy" id="7230"/>
    <lineage>
        <taxon>Eukaryota</taxon>
        <taxon>Metazoa</taxon>
        <taxon>Ecdysozoa</taxon>
        <taxon>Arthropoda</taxon>
        <taxon>Hexapoda</taxon>
        <taxon>Insecta</taxon>
        <taxon>Pterygota</taxon>
        <taxon>Neoptera</taxon>
        <taxon>Endopterygota</taxon>
        <taxon>Diptera</taxon>
        <taxon>Brachycera</taxon>
        <taxon>Muscomorpha</taxon>
        <taxon>Ephydroidea</taxon>
        <taxon>Drosophilidae</taxon>
        <taxon>Drosophila</taxon>
    </lineage>
</organism>
<dbReference type="SUPFAM" id="SSF46689">
    <property type="entry name" value="Homeodomain-like"/>
    <property type="match status" value="1"/>
</dbReference>
<dbReference type="FunCoup" id="B4KK59">
    <property type="interactions" value="2"/>
</dbReference>
<dbReference type="eggNOG" id="KOG2009">
    <property type="taxonomic scope" value="Eukaryota"/>
</dbReference>
<evidence type="ECO:0000313" key="5">
    <source>
        <dbReference type="Proteomes" id="UP000009192"/>
    </source>
</evidence>
<feature type="compositionally biased region" description="Basic and acidic residues" evidence="2">
    <location>
        <begin position="22"/>
        <end position="36"/>
    </location>
</feature>
<sequence length="792" mass="89739">MSSRRQRIKATANLTQIKRKPRKEDIDSEARVEAEPLNHPVPSPKGEHPEDDAAEVAFKMPAASNAGQLDDVFHSDLEDNVIQMDLQKSASGFPMSPSKAQARQRVRPTPVFGQRRNSFVGSPLAADLDGDYPSPGTPTRRERYLSGSSMSGVSGTPQPVQASPKYFPGGIMSPGMGRIRTESSCSAYSDSGGGGGKQRKGESDKALTQSQQRINVKRDFETRFNKGIPDKSTFKMFDMIFYNPESNPMEQKPLVTTIKAEANGSSIGSVDESKPSSDELLEAKTEPYTTTAAMPVPQLKLDANGEMIIDEKTLEIETTAEVEARKVLANSSLILMDETTGDNGFYKRHKRTPTWTPDDTIRFYRSLQIIGTDFSLMCQMFPKRTRRDLKLKYKREERVNGQLINKALLYPKAFNIQELKNQLELEDRERYEVHREWQQIVSAKAKQPRKKRAKSQQSKATRALSDGDLVYENEHVTKEKLGKHALAKRRAALQNQGEGGAVKRKRQPLTCHQPQGEHQEKQQMEKQLEKLQEIIQQQQQEKLPQQQKEKPQQQQQEKLPQQQQQKKPQQQEHEQQHSVKKKLKQKVLKKRQPNPKRPEEYVSEVDQPVPVHILRVFPAIKKEKEMEAEQISSDPIIETKAEQLQQELNSLLDEGHAEVRVKITSEKVEKVVDLEEGSRNCVSNMDTVTRSETIYSTETDATYIVDFISEPPAPEVVEQGPRFGEEVNEHDIEQIITELSEGSMVLVSSLDAGQDGRVLNEIYMYDSQTGDLSEQPLKIPEHIVQCILNVMR</sequence>
<feature type="region of interest" description="Disordered" evidence="2">
    <location>
        <begin position="537"/>
        <end position="603"/>
    </location>
</feature>
<reference evidence="4 5" key="1">
    <citation type="journal article" date="2007" name="Nature">
        <title>Evolution of genes and genomes on the Drosophila phylogeny.</title>
        <authorList>
            <consortium name="Drosophila 12 Genomes Consortium"/>
            <person name="Clark A.G."/>
            <person name="Eisen M.B."/>
            <person name="Smith D.R."/>
            <person name="Bergman C.M."/>
            <person name="Oliver B."/>
            <person name="Markow T.A."/>
            <person name="Kaufman T.C."/>
            <person name="Kellis M."/>
            <person name="Gelbart W."/>
            <person name="Iyer V.N."/>
            <person name="Pollard D.A."/>
            <person name="Sackton T.B."/>
            <person name="Larracuente A.M."/>
            <person name="Singh N.D."/>
            <person name="Abad J.P."/>
            <person name="Abt D.N."/>
            <person name="Adryan B."/>
            <person name="Aguade M."/>
            <person name="Akashi H."/>
            <person name="Anderson W.W."/>
            <person name="Aquadro C.F."/>
            <person name="Ardell D.H."/>
            <person name="Arguello R."/>
            <person name="Artieri C.G."/>
            <person name="Barbash D.A."/>
            <person name="Barker D."/>
            <person name="Barsanti P."/>
            <person name="Batterham P."/>
            <person name="Batzoglou S."/>
            <person name="Begun D."/>
            <person name="Bhutkar A."/>
            <person name="Blanco E."/>
            <person name="Bosak S.A."/>
            <person name="Bradley R.K."/>
            <person name="Brand A.D."/>
            <person name="Brent M.R."/>
            <person name="Brooks A.N."/>
            <person name="Brown R.H."/>
            <person name="Butlin R.K."/>
            <person name="Caggese C."/>
            <person name="Calvi B.R."/>
            <person name="Bernardo de Carvalho A."/>
            <person name="Caspi A."/>
            <person name="Castrezana S."/>
            <person name="Celniker S.E."/>
            <person name="Chang J.L."/>
            <person name="Chapple C."/>
            <person name="Chatterji S."/>
            <person name="Chinwalla A."/>
            <person name="Civetta A."/>
            <person name="Clifton S.W."/>
            <person name="Comeron J.M."/>
            <person name="Costello J.C."/>
            <person name="Coyne J.A."/>
            <person name="Daub J."/>
            <person name="David R.G."/>
            <person name="Delcher A.L."/>
            <person name="Delehaunty K."/>
            <person name="Do C.B."/>
            <person name="Ebling H."/>
            <person name="Edwards K."/>
            <person name="Eickbush T."/>
            <person name="Evans J.D."/>
            <person name="Filipski A."/>
            <person name="Findeiss S."/>
            <person name="Freyhult E."/>
            <person name="Fulton L."/>
            <person name="Fulton R."/>
            <person name="Garcia A.C."/>
            <person name="Gardiner A."/>
            <person name="Garfield D.A."/>
            <person name="Garvin B.E."/>
            <person name="Gibson G."/>
            <person name="Gilbert D."/>
            <person name="Gnerre S."/>
            <person name="Godfrey J."/>
            <person name="Good R."/>
            <person name="Gotea V."/>
            <person name="Gravely B."/>
            <person name="Greenberg A.J."/>
            <person name="Griffiths-Jones S."/>
            <person name="Gross S."/>
            <person name="Guigo R."/>
            <person name="Gustafson E.A."/>
            <person name="Haerty W."/>
            <person name="Hahn M.W."/>
            <person name="Halligan D.L."/>
            <person name="Halpern A.L."/>
            <person name="Halter G.M."/>
            <person name="Han M.V."/>
            <person name="Heger A."/>
            <person name="Hillier L."/>
            <person name="Hinrichs A.S."/>
            <person name="Holmes I."/>
            <person name="Hoskins R.A."/>
            <person name="Hubisz M.J."/>
            <person name="Hultmark D."/>
            <person name="Huntley M.A."/>
            <person name="Jaffe D.B."/>
            <person name="Jagadeeshan S."/>
            <person name="Jeck W.R."/>
            <person name="Johnson J."/>
            <person name="Jones C.D."/>
            <person name="Jordan W.C."/>
            <person name="Karpen G.H."/>
            <person name="Kataoka E."/>
            <person name="Keightley P.D."/>
            <person name="Kheradpour P."/>
            <person name="Kirkness E.F."/>
            <person name="Koerich L.B."/>
            <person name="Kristiansen K."/>
            <person name="Kudrna D."/>
            <person name="Kulathinal R.J."/>
            <person name="Kumar S."/>
            <person name="Kwok R."/>
            <person name="Lander E."/>
            <person name="Langley C.H."/>
            <person name="Lapoint R."/>
            <person name="Lazzaro B.P."/>
            <person name="Lee S.J."/>
            <person name="Levesque L."/>
            <person name="Li R."/>
            <person name="Lin C.F."/>
            <person name="Lin M.F."/>
            <person name="Lindblad-Toh K."/>
            <person name="Llopart A."/>
            <person name="Long M."/>
            <person name="Low L."/>
            <person name="Lozovsky E."/>
            <person name="Lu J."/>
            <person name="Luo M."/>
            <person name="Machado C.A."/>
            <person name="Makalowski W."/>
            <person name="Marzo M."/>
            <person name="Matsuda M."/>
            <person name="Matzkin L."/>
            <person name="McAllister B."/>
            <person name="McBride C.S."/>
            <person name="McKernan B."/>
            <person name="McKernan K."/>
            <person name="Mendez-Lago M."/>
            <person name="Minx P."/>
            <person name="Mollenhauer M.U."/>
            <person name="Montooth K."/>
            <person name="Mount S.M."/>
            <person name="Mu X."/>
            <person name="Myers E."/>
            <person name="Negre B."/>
            <person name="Newfeld S."/>
            <person name="Nielsen R."/>
            <person name="Noor M.A."/>
            <person name="O'Grady P."/>
            <person name="Pachter L."/>
            <person name="Papaceit M."/>
            <person name="Parisi M.J."/>
            <person name="Parisi M."/>
            <person name="Parts L."/>
            <person name="Pedersen J.S."/>
            <person name="Pesole G."/>
            <person name="Phillippy A.M."/>
            <person name="Ponting C.P."/>
            <person name="Pop M."/>
            <person name="Porcelli D."/>
            <person name="Powell J.R."/>
            <person name="Prohaska S."/>
            <person name="Pruitt K."/>
            <person name="Puig M."/>
            <person name="Quesneville H."/>
            <person name="Ram K.R."/>
            <person name="Rand D."/>
            <person name="Rasmussen M.D."/>
            <person name="Reed L.K."/>
            <person name="Reenan R."/>
            <person name="Reily A."/>
            <person name="Remington K.A."/>
            <person name="Rieger T.T."/>
            <person name="Ritchie M.G."/>
            <person name="Robin C."/>
            <person name="Rogers Y.H."/>
            <person name="Rohde C."/>
            <person name="Rozas J."/>
            <person name="Rubenfield M.J."/>
            <person name="Ruiz A."/>
            <person name="Russo S."/>
            <person name="Salzberg S.L."/>
            <person name="Sanchez-Gracia A."/>
            <person name="Saranga D.J."/>
            <person name="Sato H."/>
            <person name="Schaeffer S.W."/>
            <person name="Schatz M.C."/>
            <person name="Schlenke T."/>
            <person name="Schwartz R."/>
            <person name="Segarra C."/>
            <person name="Singh R.S."/>
            <person name="Sirot L."/>
            <person name="Sirota M."/>
            <person name="Sisneros N.B."/>
            <person name="Smith C.D."/>
            <person name="Smith T.F."/>
            <person name="Spieth J."/>
            <person name="Stage D.E."/>
            <person name="Stark A."/>
            <person name="Stephan W."/>
            <person name="Strausberg R.L."/>
            <person name="Strempel S."/>
            <person name="Sturgill D."/>
            <person name="Sutton G."/>
            <person name="Sutton G.G."/>
            <person name="Tao W."/>
            <person name="Teichmann S."/>
            <person name="Tobari Y.N."/>
            <person name="Tomimura Y."/>
            <person name="Tsolas J.M."/>
            <person name="Valente V.L."/>
            <person name="Venter E."/>
            <person name="Venter J.C."/>
            <person name="Vicario S."/>
            <person name="Vieira F.G."/>
            <person name="Vilella A.J."/>
            <person name="Villasante A."/>
            <person name="Walenz B."/>
            <person name="Wang J."/>
            <person name="Wasserman M."/>
            <person name="Watts T."/>
            <person name="Wilson D."/>
            <person name="Wilson R.K."/>
            <person name="Wing R.A."/>
            <person name="Wolfner M.F."/>
            <person name="Wong A."/>
            <person name="Wong G.K."/>
            <person name="Wu C.I."/>
            <person name="Wu G."/>
            <person name="Yamamoto D."/>
            <person name="Yang H.P."/>
            <person name="Yang S.P."/>
            <person name="Yorke J.A."/>
            <person name="Yoshida K."/>
            <person name="Zdobnov E."/>
            <person name="Zhang P."/>
            <person name="Zhang Y."/>
            <person name="Zimin A.V."/>
            <person name="Baldwin J."/>
            <person name="Abdouelleil A."/>
            <person name="Abdulkadir J."/>
            <person name="Abebe A."/>
            <person name="Abera B."/>
            <person name="Abreu J."/>
            <person name="Acer S.C."/>
            <person name="Aftuck L."/>
            <person name="Alexander A."/>
            <person name="An P."/>
            <person name="Anderson E."/>
            <person name="Anderson S."/>
            <person name="Arachi H."/>
            <person name="Azer M."/>
            <person name="Bachantsang P."/>
            <person name="Barry A."/>
            <person name="Bayul T."/>
            <person name="Berlin A."/>
            <person name="Bessette D."/>
            <person name="Bloom T."/>
            <person name="Blye J."/>
            <person name="Boguslavskiy L."/>
            <person name="Bonnet C."/>
            <person name="Boukhgalter B."/>
            <person name="Bourzgui I."/>
            <person name="Brown A."/>
            <person name="Cahill P."/>
            <person name="Channer S."/>
            <person name="Cheshatsang Y."/>
            <person name="Chuda L."/>
            <person name="Citroen M."/>
            <person name="Collymore A."/>
            <person name="Cooke P."/>
            <person name="Costello M."/>
            <person name="D'Aco K."/>
            <person name="Daza R."/>
            <person name="De Haan G."/>
            <person name="DeGray S."/>
            <person name="DeMaso C."/>
            <person name="Dhargay N."/>
            <person name="Dooley K."/>
            <person name="Dooley E."/>
            <person name="Doricent M."/>
            <person name="Dorje P."/>
            <person name="Dorjee K."/>
            <person name="Dupes A."/>
            <person name="Elong R."/>
            <person name="Falk J."/>
            <person name="Farina A."/>
            <person name="Faro S."/>
            <person name="Ferguson D."/>
            <person name="Fisher S."/>
            <person name="Foley C.D."/>
            <person name="Franke A."/>
            <person name="Friedrich D."/>
            <person name="Gadbois L."/>
            <person name="Gearin G."/>
            <person name="Gearin C.R."/>
            <person name="Giannoukos G."/>
            <person name="Goode T."/>
            <person name="Graham J."/>
            <person name="Grandbois E."/>
            <person name="Grewal S."/>
            <person name="Gyaltsen K."/>
            <person name="Hafez N."/>
            <person name="Hagos B."/>
            <person name="Hall J."/>
            <person name="Henson C."/>
            <person name="Hollinger A."/>
            <person name="Honan T."/>
            <person name="Huard M.D."/>
            <person name="Hughes L."/>
            <person name="Hurhula B."/>
            <person name="Husby M.E."/>
            <person name="Kamat A."/>
            <person name="Kanga B."/>
            <person name="Kashin S."/>
            <person name="Khazanovich D."/>
            <person name="Kisner P."/>
            <person name="Lance K."/>
            <person name="Lara M."/>
            <person name="Lee W."/>
            <person name="Lennon N."/>
            <person name="Letendre F."/>
            <person name="LeVine R."/>
            <person name="Lipovsky A."/>
            <person name="Liu X."/>
            <person name="Liu J."/>
            <person name="Liu S."/>
            <person name="Lokyitsang T."/>
            <person name="Lokyitsang Y."/>
            <person name="Lubonja R."/>
            <person name="Lui A."/>
            <person name="MacDonald P."/>
            <person name="Magnisalis V."/>
            <person name="Maru K."/>
            <person name="Matthews C."/>
            <person name="McCusker W."/>
            <person name="McDonough S."/>
            <person name="Mehta T."/>
            <person name="Meldrim J."/>
            <person name="Meneus L."/>
            <person name="Mihai O."/>
            <person name="Mihalev A."/>
            <person name="Mihova T."/>
            <person name="Mittelman R."/>
            <person name="Mlenga V."/>
            <person name="Montmayeur A."/>
            <person name="Mulrain L."/>
            <person name="Navidi A."/>
            <person name="Naylor J."/>
            <person name="Negash T."/>
            <person name="Nguyen T."/>
            <person name="Nguyen N."/>
            <person name="Nicol R."/>
            <person name="Norbu C."/>
            <person name="Norbu N."/>
            <person name="Novod N."/>
            <person name="O'Neill B."/>
            <person name="Osman S."/>
            <person name="Markiewicz E."/>
            <person name="Oyono O.L."/>
            <person name="Patti C."/>
            <person name="Phunkhang P."/>
            <person name="Pierre F."/>
            <person name="Priest M."/>
            <person name="Raghuraman S."/>
            <person name="Rege F."/>
            <person name="Reyes R."/>
            <person name="Rise C."/>
            <person name="Rogov P."/>
            <person name="Ross K."/>
            <person name="Ryan E."/>
            <person name="Settipalli S."/>
            <person name="Shea T."/>
            <person name="Sherpa N."/>
            <person name="Shi L."/>
            <person name="Shih D."/>
            <person name="Sparrow T."/>
            <person name="Spaulding J."/>
            <person name="Stalker J."/>
            <person name="Stange-Thomann N."/>
            <person name="Stavropoulos S."/>
            <person name="Stone C."/>
            <person name="Strader C."/>
            <person name="Tesfaye S."/>
            <person name="Thomson T."/>
            <person name="Thoulutsang Y."/>
            <person name="Thoulutsang D."/>
            <person name="Topham K."/>
            <person name="Topping I."/>
            <person name="Tsamla T."/>
            <person name="Vassiliev H."/>
            <person name="Vo A."/>
            <person name="Wangchuk T."/>
            <person name="Wangdi T."/>
            <person name="Weiand M."/>
            <person name="Wilkinson J."/>
            <person name="Wilson A."/>
            <person name="Yadav S."/>
            <person name="Young G."/>
            <person name="Yu Q."/>
            <person name="Zembek L."/>
            <person name="Zhong D."/>
            <person name="Zimmer A."/>
            <person name="Zwirko Z."/>
            <person name="Jaffe D.B."/>
            <person name="Alvarez P."/>
            <person name="Brockman W."/>
            <person name="Butler J."/>
            <person name="Chin C."/>
            <person name="Gnerre S."/>
            <person name="Grabherr M."/>
            <person name="Kleber M."/>
            <person name="Mauceli E."/>
            <person name="MacCallum I."/>
        </authorList>
    </citation>
    <scope>NUCLEOTIDE SEQUENCE [LARGE SCALE GENOMIC DNA]</scope>
    <source>
        <strain evidence="5">Tucson 15081-1352.22</strain>
    </source>
</reference>
<dbReference type="Pfam" id="PF15963">
    <property type="entry name" value="Myb_DNA-bind_7"/>
    <property type="match status" value="1"/>
</dbReference>
<gene>
    <name evidence="4" type="primary">Dmoj\GI14062</name>
    <name evidence="4" type="ORF">Dmoj_GI14062</name>
</gene>
<feature type="compositionally biased region" description="Low complexity" evidence="2">
    <location>
        <begin position="537"/>
        <end position="568"/>
    </location>
</feature>
<evidence type="ECO:0000256" key="1">
    <source>
        <dbReference type="ARBA" id="ARBA00004123"/>
    </source>
</evidence>
<name>B4KK59_DROMO</name>
<dbReference type="InterPro" id="IPR039467">
    <property type="entry name" value="TFIIIB_B''_Myb"/>
</dbReference>
<dbReference type="GO" id="GO:0005634">
    <property type="term" value="C:nucleus"/>
    <property type="evidence" value="ECO:0007669"/>
    <property type="project" value="UniProtKB-SubCell"/>
</dbReference>
<dbReference type="InterPro" id="IPR009057">
    <property type="entry name" value="Homeodomain-like_sf"/>
</dbReference>
<feature type="compositionally biased region" description="Basic residues" evidence="2">
    <location>
        <begin position="578"/>
        <end position="594"/>
    </location>
</feature>
<feature type="region of interest" description="Disordered" evidence="2">
    <location>
        <begin position="1"/>
        <end position="51"/>
    </location>
</feature>
<dbReference type="GO" id="GO:0001006">
    <property type="term" value="F:RNA polymerase III type 3 promoter sequence-specific DNA binding"/>
    <property type="evidence" value="ECO:0007669"/>
    <property type="project" value="EnsemblMetazoa"/>
</dbReference>
<evidence type="ECO:0000313" key="4">
    <source>
        <dbReference type="EMBL" id="EDW11577.2"/>
    </source>
</evidence>
<feature type="region of interest" description="Disordered" evidence="2">
    <location>
        <begin position="443"/>
        <end position="463"/>
    </location>
</feature>
<evidence type="ECO:0000256" key="2">
    <source>
        <dbReference type="SAM" id="MobiDB-lite"/>
    </source>
</evidence>
<dbReference type="HOGENOM" id="CLU_395520_0_0_1"/>
<accession>B4KK59</accession>
<feature type="domain" description="Myb-like" evidence="3">
    <location>
        <begin position="351"/>
        <end position="399"/>
    </location>
</feature>
<dbReference type="InterPro" id="IPR001005">
    <property type="entry name" value="SANT/Myb"/>
</dbReference>
<dbReference type="OrthoDB" id="272624at2759"/>
<dbReference type="PANTHER" id="PTHR22929:SF0">
    <property type="entry name" value="TRANSCRIPTION FACTOR TFIIIB COMPONENT B'' HOMOLOG"/>
    <property type="match status" value="1"/>
</dbReference>
<dbReference type="KEGG" id="dmo:Dmoj_GI14062"/>
<dbReference type="EMBL" id="CH933807">
    <property type="protein sequence ID" value="EDW11577.2"/>
    <property type="molecule type" value="Genomic_DNA"/>
</dbReference>
<feature type="compositionally biased region" description="Polar residues" evidence="2">
    <location>
        <begin position="146"/>
        <end position="161"/>
    </location>
</feature>
<dbReference type="GO" id="GO:0070898">
    <property type="term" value="P:RNA polymerase III preinitiation complex assembly"/>
    <property type="evidence" value="ECO:0007669"/>
    <property type="project" value="TreeGrafter"/>
</dbReference>
<dbReference type="Proteomes" id="UP000009192">
    <property type="component" value="Unassembled WGS sequence"/>
</dbReference>
<proteinExistence type="predicted"/>
<evidence type="ECO:0000259" key="3">
    <source>
        <dbReference type="SMART" id="SM00717"/>
    </source>
</evidence>
<dbReference type="SMR" id="B4KK59"/>
<protein>
    <recommendedName>
        <fullName evidence="3">Myb-like domain-containing protein</fullName>
    </recommendedName>
</protein>
<feature type="region of interest" description="Disordered" evidence="2">
    <location>
        <begin position="113"/>
        <end position="211"/>
    </location>
</feature>
<dbReference type="AlphaFoldDB" id="B4KK59"/>
<dbReference type="SMART" id="SM00717">
    <property type="entry name" value="SANT"/>
    <property type="match status" value="1"/>
</dbReference>
<comment type="subcellular location">
    <subcellularLocation>
        <location evidence="1">Nucleus</location>
    </subcellularLocation>
</comment>
<dbReference type="PANTHER" id="PTHR22929">
    <property type="entry name" value="RNA POLYMERASE III TRANSCRIPTION INITIATION FACTOR B"/>
    <property type="match status" value="1"/>
</dbReference>
<dbReference type="GO" id="GO:0000126">
    <property type="term" value="C:transcription factor TFIIIB complex"/>
    <property type="evidence" value="ECO:0007669"/>
    <property type="project" value="EnsemblMetazoa"/>
</dbReference>
<keyword evidence="5" id="KW-1185">Reference proteome</keyword>
<dbReference type="CDD" id="cd00167">
    <property type="entry name" value="SANT"/>
    <property type="match status" value="1"/>
</dbReference>